<keyword evidence="9" id="KW-0458">Lysosome</keyword>
<gene>
    <name evidence="12" type="ORF">CIMG_04797</name>
</gene>
<name>A0A0E1RZ10_COCIM</name>
<comment type="catalytic activity">
    <reaction evidence="10">
        <text>L-cystine(out) + H(+)(out) = L-cystine(in) + H(+)(in)</text>
        <dbReference type="Rhea" id="RHEA:66172"/>
        <dbReference type="ChEBI" id="CHEBI:15378"/>
        <dbReference type="ChEBI" id="CHEBI:35491"/>
    </reaction>
    <physiologicalReaction direction="left-to-right" evidence="10">
        <dbReference type="Rhea" id="RHEA:66173"/>
    </physiologicalReaction>
</comment>
<evidence type="ECO:0000256" key="5">
    <source>
        <dbReference type="ARBA" id="ARBA00022737"/>
    </source>
</evidence>
<dbReference type="GeneID" id="4563595"/>
<keyword evidence="8 11" id="KW-0472">Membrane</keyword>
<dbReference type="InterPro" id="IPR005282">
    <property type="entry name" value="LC_transporter"/>
</dbReference>
<feature type="transmembrane region" description="Helical" evidence="11">
    <location>
        <begin position="160"/>
        <end position="180"/>
    </location>
</feature>
<feature type="transmembrane region" description="Helical" evidence="11">
    <location>
        <begin position="235"/>
        <end position="255"/>
    </location>
</feature>
<comment type="subcellular location">
    <subcellularLocation>
        <location evidence="1">Lysosome membrane</location>
        <topology evidence="1">Multi-pass membrane protein</topology>
    </subcellularLocation>
</comment>
<keyword evidence="7 11" id="KW-1133">Transmembrane helix</keyword>
<keyword evidence="13" id="KW-1185">Reference proteome</keyword>
<feature type="transmembrane region" description="Helical" evidence="11">
    <location>
        <begin position="192"/>
        <end position="215"/>
    </location>
</feature>
<dbReference type="InParanoid" id="A0A0E1RZ10"/>
<feature type="transmembrane region" description="Helical" evidence="11">
    <location>
        <begin position="128"/>
        <end position="148"/>
    </location>
</feature>
<dbReference type="GO" id="GO:0015184">
    <property type="term" value="F:L-cystine transmembrane transporter activity"/>
    <property type="evidence" value="ECO:0007669"/>
    <property type="project" value="TreeGrafter"/>
</dbReference>
<keyword evidence="5" id="KW-0677">Repeat</keyword>
<dbReference type="FunFam" id="1.20.1280.290:FF:000016">
    <property type="entry name" value="Cystinosin homolog"/>
    <property type="match status" value="1"/>
</dbReference>
<keyword evidence="3" id="KW-0813">Transport</keyword>
<keyword evidence="6" id="KW-0769">Symport</keyword>
<dbReference type="STRING" id="246410.A0A0E1RZ10"/>
<protein>
    <submittedName>
        <fullName evidence="12">Lysosomal Cystine transporter</fullName>
    </submittedName>
</protein>
<evidence type="ECO:0000313" key="12">
    <source>
        <dbReference type="EMBL" id="EAS33773.1"/>
    </source>
</evidence>
<dbReference type="EMBL" id="GG704914">
    <property type="protein sequence ID" value="EAS33773.1"/>
    <property type="molecule type" value="Genomic_DNA"/>
</dbReference>
<evidence type="ECO:0000256" key="9">
    <source>
        <dbReference type="ARBA" id="ARBA00023228"/>
    </source>
</evidence>
<evidence type="ECO:0000256" key="10">
    <source>
        <dbReference type="ARBA" id="ARBA00048473"/>
    </source>
</evidence>
<dbReference type="FunCoup" id="A0A0E1RZ10">
    <property type="interactions" value="195"/>
</dbReference>
<feature type="transmembrane region" description="Helical" evidence="11">
    <location>
        <begin position="50"/>
        <end position="68"/>
    </location>
</feature>
<dbReference type="PANTHER" id="PTHR13131">
    <property type="entry name" value="CYSTINOSIN"/>
    <property type="match status" value="1"/>
</dbReference>
<proteinExistence type="inferred from homology"/>
<dbReference type="AlphaFoldDB" id="A0A0E1RZ10"/>
<evidence type="ECO:0000313" key="13">
    <source>
        <dbReference type="Proteomes" id="UP000001261"/>
    </source>
</evidence>
<dbReference type="Pfam" id="PF04193">
    <property type="entry name" value="PQ-loop"/>
    <property type="match status" value="2"/>
</dbReference>
<evidence type="ECO:0000256" key="2">
    <source>
        <dbReference type="ARBA" id="ARBA00006855"/>
    </source>
</evidence>
<dbReference type="Gene3D" id="1.20.1280.290">
    <property type="match status" value="2"/>
</dbReference>
<evidence type="ECO:0000256" key="8">
    <source>
        <dbReference type="ARBA" id="ARBA00023136"/>
    </source>
</evidence>
<dbReference type="InterPro" id="IPR006603">
    <property type="entry name" value="PQ-loop_rpt"/>
</dbReference>
<evidence type="ECO:0000256" key="6">
    <source>
        <dbReference type="ARBA" id="ARBA00022847"/>
    </source>
</evidence>
<dbReference type="VEuPathDB" id="FungiDB:CIMG_04797"/>
<comment type="similarity">
    <text evidence="2">Belongs to the cystinosin family.</text>
</comment>
<sequence>MASQGEVFARAVSRLIGWIYMFCWSASFYPQPILNWRRRSTHGLAIDFPTTNVLGFLCYAIYTTAFLYSPLIREQYAARHPRSPEPSVRFNDFAFAVHAIILSVTVYSQFFPKIWGFRVSKFQRVSRTVAGIFWGCICATAIITVWVASKGGYDPSGWAWIDVIYTVSYVKLVVTVIKYIPQAWVNYKRKSTVGWSIGQILLDFSGGVLSILQLIIDSALEDDWSGITGNPIKLLLGNVSIFFDLIFMAQHYIIYPDRRISLKDDDNETEPLLVDNESRDIP</sequence>
<dbReference type="OMA" id="WIDVIYT"/>
<reference evidence="13" key="1">
    <citation type="journal article" date="2009" name="Genome Res.">
        <title>Comparative genomic analyses of the human fungal pathogens Coccidioides and their relatives.</title>
        <authorList>
            <person name="Sharpton T.J."/>
            <person name="Stajich J.E."/>
            <person name="Rounsley S.D."/>
            <person name="Gardner M.J."/>
            <person name="Wortman J.R."/>
            <person name="Jordar V.S."/>
            <person name="Maiti R."/>
            <person name="Kodira C.D."/>
            <person name="Neafsey D.E."/>
            <person name="Zeng Q."/>
            <person name="Hung C.-Y."/>
            <person name="McMahan C."/>
            <person name="Muszewska A."/>
            <person name="Grynberg M."/>
            <person name="Mandel M.A."/>
            <person name="Kellner E.M."/>
            <person name="Barker B.M."/>
            <person name="Galgiani J.N."/>
            <person name="Orbach M.J."/>
            <person name="Kirkland T.N."/>
            <person name="Cole G.T."/>
            <person name="Henn M.R."/>
            <person name="Birren B.W."/>
            <person name="Taylor J.W."/>
        </authorList>
    </citation>
    <scope>NUCLEOTIDE SEQUENCE [LARGE SCALE GENOMIC DNA]</scope>
    <source>
        <strain evidence="13">RS</strain>
    </source>
</reference>
<evidence type="ECO:0000256" key="4">
    <source>
        <dbReference type="ARBA" id="ARBA00022692"/>
    </source>
</evidence>
<dbReference type="GO" id="GO:0005774">
    <property type="term" value="C:vacuolar membrane"/>
    <property type="evidence" value="ECO:0007669"/>
    <property type="project" value="TreeGrafter"/>
</dbReference>
<accession>A0A0E1RZ10</accession>
<feature type="transmembrane region" description="Helical" evidence="11">
    <location>
        <begin position="88"/>
        <end position="107"/>
    </location>
</feature>
<dbReference type="GO" id="GO:0000324">
    <property type="term" value="C:fungal-type vacuole"/>
    <property type="evidence" value="ECO:0007669"/>
    <property type="project" value="TreeGrafter"/>
</dbReference>
<evidence type="ECO:0000256" key="3">
    <source>
        <dbReference type="ARBA" id="ARBA00022448"/>
    </source>
</evidence>
<evidence type="ECO:0000256" key="7">
    <source>
        <dbReference type="ARBA" id="ARBA00022989"/>
    </source>
</evidence>
<dbReference type="KEGG" id="cim:CIMG_04797"/>
<evidence type="ECO:0000256" key="11">
    <source>
        <dbReference type="SAM" id="Phobius"/>
    </source>
</evidence>
<dbReference type="OrthoDB" id="75720at2759"/>
<dbReference type="RefSeq" id="XP_001245356.1">
    <property type="nucleotide sequence ID" value="XM_001245355.2"/>
</dbReference>
<feature type="transmembrane region" description="Helical" evidence="11">
    <location>
        <begin position="12"/>
        <end position="29"/>
    </location>
</feature>
<organism evidence="12 13">
    <name type="scientific">Coccidioides immitis (strain RS)</name>
    <name type="common">Valley fever fungus</name>
    <dbReference type="NCBI Taxonomy" id="246410"/>
    <lineage>
        <taxon>Eukaryota</taxon>
        <taxon>Fungi</taxon>
        <taxon>Dikarya</taxon>
        <taxon>Ascomycota</taxon>
        <taxon>Pezizomycotina</taxon>
        <taxon>Eurotiomycetes</taxon>
        <taxon>Eurotiomycetidae</taxon>
        <taxon>Onygenales</taxon>
        <taxon>Onygenaceae</taxon>
        <taxon>Coccidioides</taxon>
    </lineage>
</organism>
<keyword evidence="4 11" id="KW-0812">Transmembrane</keyword>
<dbReference type="Proteomes" id="UP000001261">
    <property type="component" value="Unassembled WGS sequence"/>
</dbReference>
<reference evidence="13" key="2">
    <citation type="journal article" date="2010" name="Genome Res.">
        <title>Population genomic sequencing of Coccidioides fungi reveals recent hybridization and transposon control.</title>
        <authorList>
            <person name="Neafsey D.E."/>
            <person name="Barker B.M."/>
            <person name="Sharpton T.J."/>
            <person name="Stajich J.E."/>
            <person name="Park D.J."/>
            <person name="Whiston E."/>
            <person name="Hung C.-Y."/>
            <person name="McMahan C."/>
            <person name="White J."/>
            <person name="Sykes S."/>
            <person name="Heiman D."/>
            <person name="Young S."/>
            <person name="Zeng Q."/>
            <person name="Abouelleil A."/>
            <person name="Aftuck L."/>
            <person name="Bessette D."/>
            <person name="Brown A."/>
            <person name="FitzGerald M."/>
            <person name="Lui A."/>
            <person name="Macdonald J.P."/>
            <person name="Priest M."/>
            <person name="Orbach M.J."/>
            <person name="Galgiani J.N."/>
            <person name="Kirkland T.N."/>
            <person name="Cole G.T."/>
            <person name="Birren B.W."/>
            <person name="Henn M.R."/>
            <person name="Taylor J.W."/>
            <person name="Rounsley S.D."/>
        </authorList>
    </citation>
    <scope>GENOME REANNOTATION</scope>
    <source>
        <strain evidence="13">RS</strain>
    </source>
</reference>
<dbReference type="NCBIfam" id="TIGR00951">
    <property type="entry name" value="2A43"/>
    <property type="match status" value="1"/>
</dbReference>
<dbReference type="SMART" id="SM00679">
    <property type="entry name" value="CTNS"/>
    <property type="match status" value="2"/>
</dbReference>
<evidence type="ECO:0000256" key="1">
    <source>
        <dbReference type="ARBA" id="ARBA00004155"/>
    </source>
</evidence>
<dbReference type="GO" id="GO:0015293">
    <property type="term" value="F:symporter activity"/>
    <property type="evidence" value="ECO:0007669"/>
    <property type="project" value="UniProtKB-KW"/>
</dbReference>
<dbReference type="PANTHER" id="PTHR13131:SF5">
    <property type="entry name" value="CYSTINOSIN"/>
    <property type="match status" value="1"/>
</dbReference>